<organism evidence="1 2">
    <name type="scientific">Hypocrea virens (strain Gv29-8 / FGSC 10586)</name>
    <name type="common">Gliocladium virens</name>
    <name type="synonym">Trichoderma virens</name>
    <dbReference type="NCBI Taxonomy" id="413071"/>
    <lineage>
        <taxon>Eukaryota</taxon>
        <taxon>Fungi</taxon>
        <taxon>Dikarya</taxon>
        <taxon>Ascomycota</taxon>
        <taxon>Pezizomycotina</taxon>
        <taxon>Sordariomycetes</taxon>
        <taxon>Hypocreomycetidae</taxon>
        <taxon>Hypocreales</taxon>
        <taxon>Hypocreaceae</taxon>
        <taxon>Trichoderma</taxon>
    </lineage>
</organism>
<comment type="caution">
    <text evidence="1">The sequence shown here is derived from an EMBL/GenBank/DDBJ whole genome shotgun (WGS) entry which is preliminary data.</text>
</comment>
<evidence type="ECO:0000313" key="2">
    <source>
        <dbReference type="Proteomes" id="UP000007115"/>
    </source>
</evidence>
<gene>
    <name evidence="1" type="ORF">TRIVIDRAFT_65303</name>
</gene>
<accession>G9NAK2</accession>
<dbReference type="GeneID" id="25796698"/>
<protein>
    <submittedName>
        <fullName evidence="1">Uncharacterized protein</fullName>
    </submittedName>
</protein>
<name>G9NAK2_HYPVG</name>
<sequence>MTFRGEERGSLVALPWLKSLAQRHPPATHMHKCVGLDVLPPTIPPCRRRYGLLCNVRTFALAHVARTKSPRYTVGTKGLKYSQVSLQQSCLASGSLAGEGTAVGALRRNPGFLRPGQLLANHDILRGNEKKERKKKKNLVFDQIRSSRIQAAKEQKKYETPSREVGEQISEESIEFFTKIAFA</sequence>
<dbReference type="VEuPathDB" id="FungiDB:TRIVIDRAFT_65303"/>
<dbReference type="Proteomes" id="UP000007115">
    <property type="component" value="Unassembled WGS sequence"/>
</dbReference>
<dbReference type="InParanoid" id="G9NAK2"/>
<keyword evidence="2" id="KW-1185">Reference proteome</keyword>
<proteinExistence type="predicted"/>
<reference evidence="1 2" key="1">
    <citation type="journal article" date="2011" name="Genome Biol.">
        <title>Comparative genome sequence analysis underscores mycoparasitism as the ancestral life style of Trichoderma.</title>
        <authorList>
            <person name="Kubicek C.P."/>
            <person name="Herrera-Estrella A."/>
            <person name="Seidl-Seiboth V."/>
            <person name="Martinez D.A."/>
            <person name="Druzhinina I.S."/>
            <person name="Thon M."/>
            <person name="Zeilinger S."/>
            <person name="Casas-Flores S."/>
            <person name="Horwitz B.A."/>
            <person name="Mukherjee P.K."/>
            <person name="Mukherjee M."/>
            <person name="Kredics L."/>
            <person name="Alcaraz L.D."/>
            <person name="Aerts A."/>
            <person name="Antal Z."/>
            <person name="Atanasova L."/>
            <person name="Cervantes-Badillo M.G."/>
            <person name="Challacombe J."/>
            <person name="Chertkov O."/>
            <person name="McCluskey K."/>
            <person name="Coulpier F."/>
            <person name="Deshpande N."/>
            <person name="von Doehren H."/>
            <person name="Ebbole D.J."/>
            <person name="Esquivel-Naranjo E.U."/>
            <person name="Fekete E."/>
            <person name="Flipphi M."/>
            <person name="Glaser F."/>
            <person name="Gomez-Rodriguez E.Y."/>
            <person name="Gruber S."/>
            <person name="Han C."/>
            <person name="Henrissat B."/>
            <person name="Hermosa R."/>
            <person name="Hernandez-Onate M."/>
            <person name="Karaffa L."/>
            <person name="Kosti I."/>
            <person name="Le Crom S."/>
            <person name="Lindquist E."/>
            <person name="Lucas S."/>
            <person name="Luebeck M."/>
            <person name="Luebeck P.S."/>
            <person name="Margeot A."/>
            <person name="Metz B."/>
            <person name="Misra M."/>
            <person name="Nevalainen H."/>
            <person name="Omann M."/>
            <person name="Packer N."/>
            <person name="Perrone G."/>
            <person name="Uresti-Rivera E.E."/>
            <person name="Salamov A."/>
            <person name="Schmoll M."/>
            <person name="Seiboth B."/>
            <person name="Shapiro H."/>
            <person name="Sukno S."/>
            <person name="Tamayo-Ramos J.A."/>
            <person name="Tisch D."/>
            <person name="Wiest A."/>
            <person name="Wilkinson H.H."/>
            <person name="Zhang M."/>
            <person name="Coutinho P.M."/>
            <person name="Kenerley C.M."/>
            <person name="Monte E."/>
            <person name="Baker S.E."/>
            <person name="Grigoriev I.V."/>
        </authorList>
    </citation>
    <scope>NUCLEOTIDE SEQUENCE [LARGE SCALE GENOMIC DNA]</scope>
    <source>
        <strain evidence="2">Gv29-8 / FGSC 10586</strain>
    </source>
</reference>
<dbReference type="RefSeq" id="XP_013950075.1">
    <property type="nucleotide sequence ID" value="XM_014094600.1"/>
</dbReference>
<dbReference type="EMBL" id="ABDF02000091">
    <property type="protein sequence ID" value="EHK15863.1"/>
    <property type="molecule type" value="Genomic_DNA"/>
</dbReference>
<evidence type="ECO:0000313" key="1">
    <source>
        <dbReference type="EMBL" id="EHK15863.1"/>
    </source>
</evidence>
<dbReference type="AlphaFoldDB" id="G9NAK2"/>
<dbReference type="HOGENOM" id="CLU_1475369_0_0_1"/>